<comment type="caution">
    <text evidence="6">The sequence shown here is derived from an EMBL/GenBank/DDBJ whole genome shotgun (WGS) entry which is preliminary data.</text>
</comment>
<feature type="region of interest" description="Disordered" evidence="3">
    <location>
        <begin position="324"/>
        <end position="360"/>
    </location>
</feature>
<feature type="compositionally biased region" description="Polar residues" evidence="3">
    <location>
        <begin position="131"/>
        <end position="141"/>
    </location>
</feature>
<feature type="region of interest" description="Disordered" evidence="3">
    <location>
        <begin position="122"/>
        <end position="221"/>
    </location>
</feature>
<feature type="domain" description="Chitin-binding type-1" evidence="5">
    <location>
        <begin position="51"/>
        <end position="94"/>
    </location>
</feature>
<dbReference type="PROSITE" id="PS50941">
    <property type="entry name" value="CHIT_BIND_I_2"/>
    <property type="match status" value="1"/>
</dbReference>
<dbReference type="OrthoDB" id="1193027at2759"/>
<dbReference type="GO" id="GO:0008061">
    <property type="term" value="F:chitin binding"/>
    <property type="evidence" value="ECO:0007669"/>
    <property type="project" value="UniProtKB-UniRule"/>
</dbReference>
<dbReference type="AlphaFoldDB" id="A0A9P4Q418"/>
<dbReference type="InterPro" id="IPR023346">
    <property type="entry name" value="Lysozyme-like_dom_sf"/>
</dbReference>
<dbReference type="SUPFAM" id="SSF53955">
    <property type="entry name" value="Lysozyme-like"/>
    <property type="match status" value="1"/>
</dbReference>
<evidence type="ECO:0000256" key="3">
    <source>
        <dbReference type="SAM" id="MobiDB-lite"/>
    </source>
</evidence>
<dbReference type="Gene3D" id="3.30.60.10">
    <property type="entry name" value="Endochitinase-like"/>
    <property type="match status" value="1"/>
</dbReference>
<feature type="compositionally biased region" description="Low complexity" evidence="3">
    <location>
        <begin position="350"/>
        <end position="360"/>
    </location>
</feature>
<feature type="compositionally biased region" description="Polar residues" evidence="3">
    <location>
        <begin position="324"/>
        <end position="349"/>
    </location>
</feature>
<proteinExistence type="predicted"/>
<protein>
    <recommendedName>
        <fullName evidence="5">Chitin-binding type-1 domain-containing protein</fullName>
    </recommendedName>
</protein>
<keyword evidence="4" id="KW-0732">Signal</keyword>
<dbReference type="SUPFAM" id="SSF57016">
    <property type="entry name" value="Plant lectins/antimicrobial peptides"/>
    <property type="match status" value="1"/>
</dbReference>
<dbReference type="Proteomes" id="UP000799441">
    <property type="component" value="Unassembled WGS sequence"/>
</dbReference>
<comment type="caution">
    <text evidence="2">Lacks conserved residue(s) required for the propagation of feature annotation.</text>
</comment>
<gene>
    <name evidence="6" type="ORF">K431DRAFT_287008</name>
</gene>
<organism evidence="6 7">
    <name type="scientific">Polychaeton citri CBS 116435</name>
    <dbReference type="NCBI Taxonomy" id="1314669"/>
    <lineage>
        <taxon>Eukaryota</taxon>
        <taxon>Fungi</taxon>
        <taxon>Dikarya</taxon>
        <taxon>Ascomycota</taxon>
        <taxon>Pezizomycotina</taxon>
        <taxon>Dothideomycetes</taxon>
        <taxon>Dothideomycetidae</taxon>
        <taxon>Capnodiales</taxon>
        <taxon>Capnodiaceae</taxon>
        <taxon>Polychaeton</taxon>
    </lineage>
</organism>
<evidence type="ECO:0000259" key="5">
    <source>
        <dbReference type="PROSITE" id="PS50941"/>
    </source>
</evidence>
<dbReference type="InterPro" id="IPR036861">
    <property type="entry name" value="Endochitinase-like_sf"/>
</dbReference>
<feature type="disulfide bond" evidence="2">
    <location>
        <begin position="62"/>
        <end position="74"/>
    </location>
</feature>
<reference evidence="6" key="1">
    <citation type="journal article" date="2020" name="Stud. Mycol.">
        <title>101 Dothideomycetes genomes: a test case for predicting lifestyles and emergence of pathogens.</title>
        <authorList>
            <person name="Haridas S."/>
            <person name="Albert R."/>
            <person name="Binder M."/>
            <person name="Bloem J."/>
            <person name="Labutti K."/>
            <person name="Salamov A."/>
            <person name="Andreopoulos B."/>
            <person name="Baker S."/>
            <person name="Barry K."/>
            <person name="Bills G."/>
            <person name="Bluhm B."/>
            <person name="Cannon C."/>
            <person name="Castanera R."/>
            <person name="Culley D."/>
            <person name="Daum C."/>
            <person name="Ezra D."/>
            <person name="Gonzalez J."/>
            <person name="Henrissat B."/>
            <person name="Kuo A."/>
            <person name="Liang C."/>
            <person name="Lipzen A."/>
            <person name="Lutzoni F."/>
            <person name="Magnuson J."/>
            <person name="Mondo S."/>
            <person name="Nolan M."/>
            <person name="Ohm R."/>
            <person name="Pangilinan J."/>
            <person name="Park H.-J."/>
            <person name="Ramirez L."/>
            <person name="Alfaro M."/>
            <person name="Sun H."/>
            <person name="Tritt A."/>
            <person name="Yoshinaga Y."/>
            <person name="Zwiers L.-H."/>
            <person name="Turgeon B."/>
            <person name="Goodwin S."/>
            <person name="Spatafora J."/>
            <person name="Crous P."/>
            <person name="Grigoriev I."/>
        </authorList>
    </citation>
    <scope>NUCLEOTIDE SEQUENCE</scope>
    <source>
        <strain evidence="6">CBS 116435</strain>
    </source>
</reference>
<accession>A0A9P4Q418</accession>
<sequence>MHSLNVLVLAALAAAVPFPSNHQHAHLHHRRIHDMAKRAAIPPLARSISTDGSCGSWSGSTCAPGYCCSSLGWCGNSAEACGAGCQSGFGQCGSGNNAPESSAAASSSNAAVSPAEVAPTAYSHPAYNPPAESNTWAPVQSETERSTSAPAPATTATTSTLSTSFSTSVQPTTTDVAPTTSTYVAPTTSSYAAPSTTAAAPQPAQSYSGSDSSSSGGKGNTYNMYSGDGSVSSGWPGQGDWVDFESMWSANLEALISKSCSQFGVDENSDEENADIKSSINSVASSAGVDPRFILAIVVQESKGCVRVPTTSWSVSNPGLMQSHSGTGTCNSGSPVSPCPSSEIQQMINDGSDGTSSGDGLKQLLAQCSEQDAQKYYKAARMYNSGSVDPSGDLGAGIATHCYSSDIANRLTGWTDATSSCTLD</sequence>
<dbReference type="CDD" id="cd11618">
    <property type="entry name" value="ChtBD1_1"/>
    <property type="match status" value="1"/>
</dbReference>
<name>A0A9P4Q418_9PEZI</name>
<keyword evidence="7" id="KW-1185">Reference proteome</keyword>
<evidence type="ECO:0000256" key="1">
    <source>
        <dbReference type="ARBA" id="ARBA00022669"/>
    </source>
</evidence>
<evidence type="ECO:0000313" key="7">
    <source>
        <dbReference type="Proteomes" id="UP000799441"/>
    </source>
</evidence>
<evidence type="ECO:0000256" key="4">
    <source>
        <dbReference type="SAM" id="SignalP"/>
    </source>
</evidence>
<feature type="chain" id="PRO_5040165804" description="Chitin-binding type-1 domain-containing protein" evidence="4">
    <location>
        <begin position="16"/>
        <end position="424"/>
    </location>
</feature>
<feature type="disulfide bond" evidence="2">
    <location>
        <begin position="67"/>
        <end position="81"/>
    </location>
</feature>
<feature type="compositionally biased region" description="Low complexity" evidence="3">
    <location>
        <begin position="146"/>
        <end position="215"/>
    </location>
</feature>
<dbReference type="InterPro" id="IPR001002">
    <property type="entry name" value="Chitin-bd_1"/>
</dbReference>
<dbReference type="EMBL" id="MU003815">
    <property type="protein sequence ID" value="KAF2719125.1"/>
    <property type="molecule type" value="Genomic_DNA"/>
</dbReference>
<dbReference type="Gene3D" id="1.10.530.10">
    <property type="match status" value="1"/>
</dbReference>
<feature type="signal peptide" evidence="4">
    <location>
        <begin position="1"/>
        <end position="15"/>
    </location>
</feature>
<keyword evidence="2" id="KW-1015">Disulfide bond</keyword>
<evidence type="ECO:0000313" key="6">
    <source>
        <dbReference type="EMBL" id="KAF2719125.1"/>
    </source>
</evidence>
<dbReference type="SMART" id="SM00270">
    <property type="entry name" value="ChtBD1"/>
    <property type="match status" value="1"/>
</dbReference>
<evidence type="ECO:0000256" key="2">
    <source>
        <dbReference type="PROSITE-ProRule" id="PRU00261"/>
    </source>
</evidence>
<keyword evidence="1 2" id="KW-0147">Chitin-binding</keyword>